<comment type="caution">
    <text evidence="1">The sequence shown here is derived from an EMBL/GenBank/DDBJ whole genome shotgun (WGS) entry which is preliminary data.</text>
</comment>
<gene>
    <name evidence="1" type="ORF">LTS18_014727</name>
</gene>
<accession>A0ACC3DGL2</accession>
<feature type="non-terminal residue" evidence="1">
    <location>
        <position position="153"/>
    </location>
</feature>
<dbReference type="EMBL" id="JAWDJW010004771">
    <property type="protein sequence ID" value="KAK3072021.1"/>
    <property type="molecule type" value="Genomic_DNA"/>
</dbReference>
<name>A0ACC3DGL2_9PEZI</name>
<protein>
    <submittedName>
        <fullName evidence="1">Uncharacterized protein</fullName>
    </submittedName>
</protein>
<keyword evidence="2" id="KW-1185">Reference proteome</keyword>
<reference evidence="1" key="1">
    <citation type="submission" date="2024-09" db="EMBL/GenBank/DDBJ databases">
        <title>Black Yeasts Isolated from many extreme environments.</title>
        <authorList>
            <person name="Coleine C."/>
            <person name="Stajich J.E."/>
            <person name="Selbmann L."/>
        </authorList>
    </citation>
    <scope>NUCLEOTIDE SEQUENCE</scope>
    <source>
        <strain evidence="1">CCFEE 5737</strain>
    </source>
</reference>
<organism evidence="1 2">
    <name type="scientific">Coniosporium uncinatum</name>
    <dbReference type="NCBI Taxonomy" id="93489"/>
    <lineage>
        <taxon>Eukaryota</taxon>
        <taxon>Fungi</taxon>
        <taxon>Dikarya</taxon>
        <taxon>Ascomycota</taxon>
        <taxon>Pezizomycotina</taxon>
        <taxon>Dothideomycetes</taxon>
        <taxon>Dothideomycetes incertae sedis</taxon>
        <taxon>Coniosporium</taxon>
    </lineage>
</organism>
<evidence type="ECO:0000313" key="1">
    <source>
        <dbReference type="EMBL" id="KAK3072021.1"/>
    </source>
</evidence>
<evidence type="ECO:0000313" key="2">
    <source>
        <dbReference type="Proteomes" id="UP001186974"/>
    </source>
</evidence>
<proteinExistence type="predicted"/>
<dbReference type="Proteomes" id="UP001186974">
    <property type="component" value="Unassembled WGS sequence"/>
</dbReference>
<sequence length="153" mass="16524">MATVTDSIDTQTARLRTSAKRTRELYAEDFASVSALSKKAKTTYSVAPDEPTAQELLDRISVTTRIRNEYADLKELPATLEAKQQAAAATAATRRKSAKAKLQQDGEQPTDPNMAKMVEDVSTRDAEKKQASITSTALTLRANGSGKPPPNAN</sequence>